<dbReference type="EMBL" id="FQVT01000014">
    <property type="protein sequence ID" value="SHG51172.1"/>
    <property type="molecule type" value="Genomic_DNA"/>
</dbReference>
<dbReference type="Gene3D" id="3.40.50.1170">
    <property type="entry name" value="L-asparaginase, N-terminal domain"/>
    <property type="match status" value="1"/>
</dbReference>
<dbReference type="PIRSF" id="PIRSF500176">
    <property type="entry name" value="L_ASNase"/>
    <property type="match status" value="1"/>
</dbReference>
<dbReference type="AlphaFoldDB" id="A0A1M5KEE4"/>
<protein>
    <recommendedName>
        <fullName evidence="3">Asparaginase</fullName>
    </recommendedName>
</protein>
<sequence>MIHVITTGGTIGGLDSDLNKDASINIRRFLEAANLSTSFTIEKFLHKDSRDITEEDQCELSSKNQSFSIRTNLNHSRHLYDGKDSKLSWTSQFEENHCPGRIFYFRFLPSFGCTS</sequence>
<evidence type="ECO:0000313" key="1">
    <source>
        <dbReference type="EMBL" id="SHG51172.1"/>
    </source>
</evidence>
<dbReference type="Proteomes" id="UP000183945">
    <property type="component" value="Unassembled WGS sequence"/>
</dbReference>
<reference evidence="2" key="1">
    <citation type="submission" date="2016-11" db="EMBL/GenBank/DDBJ databases">
        <authorList>
            <person name="Varghese N."/>
            <person name="Submissions S."/>
        </authorList>
    </citation>
    <scope>NUCLEOTIDE SEQUENCE [LARGE SCALE GENOMIC DNA]</scope>
    <source>
        <strain evidence="2">DSM 24579</strain>
    </source>
</reference>
<dbReference type="InterPro" id="IPR037152">
    <property type="entry name" value="L-asparaginase_N_sf"/>
</dbReference>
<dbReference type="InterPro" id="IPR006034">
    <property type="entry name" value="Asparaginase/glutaminase-like"/>
</dbReference>
<accession>A0A1M5KEE4</accession>
<dbReference type="STRING" id="1073325.SAMN05444483_11446"/>
<dbReference type="PIRSF" id="PIRSF001220">
    <property type="entry name" value="L-ASNase_gatD"/>
    <property type="match status" value="1"/>
</dbReference>
<keyword evidence="2" id="KW-1185">Reference proteome</keyword>
<gene>
    <name evidence="1" type="ORF">SAMN05444483_11446</name>
</gene>
<dbReference type="InterPro" id="IPR036152">
    <property type="entry name" value="Asp/glu_Ase-like_sf"/>
</dbReference>
<proteinExistence type="predicted"/>
<dbReference type="SUPFAM" id="SSF53774">
    <property type="entry name" value="Glutaminase/Asparaginase"/>
    <property type="match status" value="1"/>
</dbReference>
<evidence type="ECO:0008006" key="3">
    <source>
        <dbReference type="Google" id="ProtNLM"/>
    </source>
</evidence>
<evidence type="ECO:0000313" key="2">
    <source>
        <dbReference type="Proteomes" id="UP000183945"/>
    </source>
</evidence>
<organism evidence="1 2">
    <name type="scientific">Salegentibacter echinorum</name>
    <dbReference type="NCBI Taxonomy" id="1073325"/>
    <lineage>
        <taxon>Bacteria</taxon>
        <taxon>Pseudomonadati</taxon>
        <taxon>Bacteroidota</taxon>
        <taxon>Flavobacteriia</taxon>
        <taxon>Flavobacteriales</taxon>
        <taxon>Flavobacteriaceae</taxon>
        <taxon>Salegentibacter</taxon>
    </lineage>
</organism>
<name>A0A1M5KEE4_SALEC</name>